<organism evidence="2 3">
    <name type="scientific">Thalassiosira oceanica</name>
    <name type="common">Marine diatom</name>
    <dbReference type="NCBI Taxonomy" id="159749"/>
    <lineage>
        <taxon>Eukaryota</taxon>
        <taxon>Sar</taxon>
        <taxon>Stramenopiles</taxon>
        <taxon>Ochrophyta</taxon>
        <taxon>Bacillariophyta</taxon>
        <taxon>Coscinodiscophyceae</taxon>
        <taxon>Thalassiosirophycidae</taxon>
        <taxon>Thalassiosirales</taxon>
        <taxon>Thalassiosiraceae</taxon>
        <taxon>Thalassiosira</taxon>
    </lineage>
</organism>
<comment type="caution">
    <text evidence="2">The sequence shown here is derived from an EMBL/GenBank/DDBJ whole genome shotgun (WGS) entry which is preliminary data.</text>
</comment>
<feature type="region of interest" description="Disordered" evidence="1">
    <location>
        <begin position="1"/>
        <end position="35"/>
    </location>
</feature>
<protein>
    <submittedName>
        <fullName evidence="2">Uncharacterized protein</fullName>
    </submittedName>
</protein>
<reference evidence="2 3" key="1">
    <citation type="journal article" date="2012" name="Genome Biol.">
        <title>Genome and low-iron response of an oceanic diatom adapted to chronic iron limitation.</title>
        <authorList>
            <person name="Lommer M."/>
            <person name="Specht M."/>
            <person name="Roy A.S."/>
            <person name="Kraemer L."/>
            <person name="Andreson R."/>
            <person name="Gutowska M.A."/>
            <person name="Wolf J."/>
            <person name="Bergner S.V."/>
            <person name="Schilhabel M.B."/>
            <person name="Klostermeier U.C."/>
            <person name="Beiko R.G."/>
            <person name="Rosenstiel P."/>
            <person name="Hippler M."/>
            <person name="Laroche J."/>
        </authorList>
    </citation>
    <scope>NUCLEOTIDE SEQUENCE [LARGE SCALE GENOMIC DNA]</scope>
    <source>
        <strain evidence="2 3">CCMP1005</strain>
    </source>
</reference>
<evidence type="ECO:0000256" key="1">
    <source>
        <dbReference type="SAM" id="MobiDB-lite"/>
    </source>
</evidence>
<sequence length="62" mass="6365">DVAGPARDPPLDARPAPGAVRGQAPVEGVAADPEDGVGQVDLAVVRELQDGCLVRLKRGRPN</sequence>
<proteinExistence type="predicted"/>
<accession>K0SFA1</accession>
<evidence type="ECO:0000313" key="2">
    <source>
        <dbReference type="EMBL" id="EJK59621.1"/>
    </source>
</evidence>
<evidence type="ECO:0000313" key="3">
    <source>
        <dbReference type="Proteomes" id="UP000266841"/>
    </source>
</evidence>
<dbReference type="AlphaFoldDB" id="K0SFA1"/>
<dbReference type="EMBL" id="AGNL01022611">
    <property type="protein sequence ID" value="EJK59621.1"/>
    <property type="molecule type" value="Genomic_DNA"/>
</dbReference>
<gene>
    <name evidence="2" type="ORF">THAOC_20123</name>
</gene>
<keyword evidence="3" id="KW-1185">Reference proteome</keyword>
<name>K0SFA1_THAOC</name>
<dbReference type="Proteomes" id="UP000266841">
    <property type="component" value="Unassembled WGS sequence"/>
</dbReference>
<feature type="non-terminal residue" evidence="2">
    <location>
        <position position="1"/>
    </location>
</feature>